<dbReference type="RefSeq" id="WP_014041191.1">
    <property type="nucleotide sequence ID" value="NC_015948.1"/>
</dbReference>
<protein>
    <submittedName>
        <fullName evidence="1">Uncharacterized protein</fullName>
    </submittedName>
</protein>
<dbReference type="HOGENOM" id="CLU_1965477_0_0_2"/>
<sequence length="127" mass="13776">MTMNEGVHVTWKINREAITNEDGEIDPGKRSGLKSEVQEKFDEDIETTLGVAEEAEPGTTIALCALVLGSIRTAIMVKEYLDSREETDKVEVTTADGSFVEVTGSNGETVVEITSPDGDTEVVKVDR</sequence>
<accession>G0HYA0</accession>
<evidence type="ECO:0000313" key="2">
    <source>
        <dbReference type="Proteomes" id="UP000005629"/>
    </source>
</evidence>
<dbReference type="Proteomes" id="UP000005629">
    <property type="component" value="Chromosome I"/>
</dbReference>
<dbReference type="EMBL" id="CP002921">
    <property type="protein sequence ID" value="AEM58092.1"/>
    <property type="molecule type" value="Genomic_DNA"/>
</dbReference>
<name>G0HYA0_HALHT</name>
<evidence type="ECO:0000313" key="1">
    <source>
        <dbReference type="EMBL" id="AEM58092.1"/>
    </source>
</evidence>
<proteinExistence type="predicted"/>
<dbReference type="KEGG" id="hhi:HAH_2505"/>
<organism evidence="1 2">
    <name type="scientific">Haloarcula hispanica (strain ATCC 33960 / DSM 4426 / JCM 8911 / NBRC 102182 / NCIMB 2187 / VKM B-1755)</name>
    <dbReference type="NCBI Taxonomy" id="634497"/>
    <lineage>
        <taxon>Archaea</taxon>
        <taxon>Methanobacteriati</taxon>
        <taxon>Methanobacteriota</taxon>
        <taxon>Stenosarchaea group</taxon>
        <taxon>Halobacteria</taxon>
        <taxon>Halobacteriales</taxon>
        <taxon>Haloarculaceae</taxon>
        <taxon>Haloarcula</taxon>
    </lineage>
</organism>
<dbReference type="AlphaFoldDB" id="G0HYA0"/>
<dbReference type="GeneID" id="23804334"/>
<gene>
    <name evidence="1" type="ordered locus">HAH_2505</name>
</gene>
<reference evidence="1 2" key="1">
    <citation type="journal article" date="2011" name="J. Bacteriol.">
        <title>Complete genome sequence of Haloarcula hispanica, a model haloarchaeon for studying genetics, metabolism, and virus-host interaction.</title>
        <authorList>
            <person name="Liu H."/>
            <person name="Wu Z."/>
            <person name="Li M."/>
            <person name="Zhang F."/>
            <person name="Zheng H."/>
            <person name="Han J."/>
            <person name="Liu J."/>
            <person name="Zhou J."/>
            <person name="Wang S."/>
            <person name="Xiang H."/>
        </authorList>
    </citation>
    <scope>NUCLEOTIDE SEQUENCE [LARGE SCALE GENOMIC DNA]</scope>
    <source>
        <strain evidence="2">ATCC 33960 / DSM 4426 / JCM 8911 / NBRC 102182 / NCIMB 2187 / VKM B-1755</strain>
    </source>
</reference>